<keyword evidence="1" id="KW-1133">Transmembrane helix</keyword>
<sequence length="366" mass="38310">MTREDEDIKRLLTEAVPPLTPPADRVGAVAARVRRHRQRLIGGSALAVAMAVALGAGGMQVVTGGKDAPPNRTADDSGGEGRWTSCAEAAPEMARLGPMATAGDVAALPRLDGDFTPTAVVICGREPQRRADGGQDLVATERRSDDVAALVTALRLQDDPSDAVMCTTEASVLPWLALIDADGRWMRPRIPVGVCGKPRPEVSEALAALQLTTVATRPVVELESAEAVAAGCSQKWKDVLSVETAGNRTPRRGAVPEPFPAGQQVRLCVYEVTNSEPGTGNFVHGTVLPADRRTAIEHALKAAGPAEPCSAHASRFALLRSVAGGDPQTYVELDGCRRIMVVPRPGAGGPVIAQGDATLTELIDKP</sequence>
<feature type="transmembrane region" description="Helical" evidence="1">
    <location>
        <begin position="40"/>
        <end position="62"/>
    </location>
</feature>
<keyword evidence="1" id="KW-0812">Transmembrane</keyword>
<accession>A0A420F4W1</accession>
<organism evidence="2 3">
    <name type="scientific">Micromonospora globbae</name>
    <dbReference type="NCBI Taxonomy" id="1894969"/>
    <lineage>
        <taxon>Bacteria</taxon>
        <taxon>Bacillati</taxon>
        <taxon>Actinomycetota</taxon>
        <taxon>Actinomycetes</taxon>
        <taxon>Micromonosporales</taxon>
        <taxon>Micromonosporaceae</taxon>
        <taxon>Micromonospora</taxon>
    </lineage>
</organism>
<comment type="caution">
    <text evidence="2">The sequence shown here is derived from an EMBL/GenBank/DDBJ whole genome shotgun (WGS) entry which is preliminary data.</text>
</comment>
<dbReference type="Proteomes" id="UP000285744">
    <property type="component" value="Unassembled WGS sequence"/>
</dbReference>
<keyword evidence="1" id="KW-0472">Membrane</keyword>
<name>A0A420F4W1_9ACTN</name>
<proteinExistence type="predicted"/>
<dbReference type="RefSeq" id="WP_120327459.1">
    <property type="nucleotide sequence ID" value="NZ_RAQQ01000004.1"/>
</dbReference>
<reference evidence="2 3" key="1">
    <citation type="journal article" date="2018" name="Int. J. Syst. Evol. Microbiol.">
        <title>Micromonospora globbae sp. nov., an endophytic actinomycete isolated from roots of Globba winitii C. H. Wright.</title>
        <authorList>
            <person name="Kuncharoen N."/>
            <person name="Pittayakhajonwut P."/>
            <person name="Tanasupawat S."/>
        </authorList>
    </citation>
    <scope>NUCLEOTIDE SEQUENCE [LARGE SCALE GENOMIC DNA]</scope>
    <source>
        <strain evidence="2 3">WPS1-2</strain>
    </source>
</reference>
<evidence type="ECO:0000313" key="2">
    <source>
        <dbReference type="EMBL" id="RKF27969.1"/>
    </source>
</evidence>
<dbReference type="EMBL" id="RAQQ01000004">
    <property type="protein sequence ID" value="RKF27969.1"/>
    <property type="molecule type" value="Genomic_DNA"/>
</dbReference>
<dbReference type="OrthoDB" id="3295547at2"/>
<protein>
    <submittedName>
        <fullName evidence="2">Uncharacterized protein</fullName>
    </submittedName>
</protein>
<dbReference type="AlphaFoldDB" id="A0A420F4W1"/>
<evidence type="ECO:0000256" key="1">
    <source>
        <dbReference type="SAM" id="Phobius"/>
    </source>
</evidence>
<evidence type="ECO:0000313" key="3">
    <source>
        <dbReference type="Proteomes" id="UP000285744"/>
    </source>
</evidence>
<gene>
    <name evidence="2" type="ORF">D7I43_06345</name>
</gene>